<accession>A0A2G5DSM8</accession>
<feature type="repeat" description="PPR" evidence="2">
    <location>
        <begin position="510"/>
        <end position="544"/>
    </location>
</feature>
<dbReference type="STRING" id="218851.A0A2G5DSM8"/>
<dbReference type="InterPro" id="IPR046960">
    <property type="entry name" value="PPR_At4g14850-like_plant"/>
</dbReference>
<feature type="repeat" description="PPR" evidence="2">
    <location>
        <begin position="75"/>
        <end position="105"/>
    </location>
</feature>
<dbReference type="Gene3D" id="1.25.40.10">
    <property type="entry name" value="Tetratricopeptide repeat domain"/>
    <property type="match status" value="6"/>
</dbReference>
<dbReference type="PANTHER" id="PTHR47926:SF475">
    <property type="entry name" value="DYW DOMAIN-CONTAINING PROTEIN"/>
    <property type="match status" value="1"/>
</dbReference>
<dbReference type="GO" id="GO:0008270">
    <property type="term" value="F:zinc ion binding"/>
    <property type="evidence" value="ECO:0007669"/>
    <property type="project" value="InterPro"/>
</dbReference>
<evidence type="ECO:0000313" key="4">
    <source>
        <dbReference type="EMBL" id="PIA46524.1"/>
    </source>
</evidence>
<keyword evidence="5" id="KW-1185">Reference proteome</keyword>
<dbReference type="GO" id="GO:0003723">
    <property type="term" value="F:RNA binding"/>
    <property type="evidence" value="ECO:0007669"/>
    <property type="project" value="InterPro"/>
</dbReference>
<dbReference type="FunFam" id="1.25.40.10:FF:000031">
    <property type="entry name" value="Pentatricopeptide repeat-containing protein mitochondrial"/>
    <property type="match status" value="1"/>
</dbReference>
<dbReference type="EMBL" id="KZ305032">
    <property type="protein sequence ID" value="PIA46524.1"/>
    <property type="molecule type" value="Genomic_DNA"/>
</dbReference>
<dbReference type="Pfam" id="PF20431">
    <property type="entry name" value="E_motif"/>
    <property type="match status" value="1"/>
</dbReference>
<dbReference type="InterPro" id="IPR046848">
    <property type="entry name" value="E_motif"/>
</dbReference>
<feature type="repeat" description="PPR" evidence="2">
    <location>
        <begin position="308"/>
        <end position="342"/>
    </location>
</feature>
<dbReference type="InterPro" id="IPR032867">
    <property type="entry name" value="DYW_dom"/>
</dbReference>
<feature type="repeat" description="PPR" evidence="2">
    <location>
        <begin position="207"/>
        <end position="241"/>
    </location>
</feature>
<keyword evidence="1" id="KW-0677">Repeat</keyword>
<evidence type="ECO:0000256" key="1">
    <source>
        <dbReference type="ARBA" id="ARBA00022737"/>
    </source>
</evidence>
<sequence length="817" mass="92289">MKRFKPNAFVLRTTLLSSSSSSLRTYLTTSSLDAQMIKTGFNPNTCRSNYLMNDLVKNGQLSHAQKLFDQMPQTNLISTNTLISGHVKAGNLSKAQQLFDQTVERNVVTWTIIIGGYVQNNQVYQTFGLFSDMRQSGLEPDHVTFTTVLSVCNEFSRFNQAIQIHALVLKYGYGFTLRVCNTLVDTYCKCHYIEFAHRFFNEIPHRDCVTYTAMIAGYSKVGWNEEAVKLFLKMQVSGLKPSDFTFAAILSAGIRLDDLNFGEQIHGFVVKMNFVQNVFVSNALLDFYSKHDQVTDAAKLFYEMPELDGVSYNVIITAYAWNGQYKECFDLFRELQFTRFDRKQYPFATILSVAAALPHLKMGKQVHSQAIVSSALSEIQVENSLIDMYAKCNSLEEANTIFSSQVHRDTVSWTTMISCYVHNGLCEDSLKLFLEMRKADVSMDQATFACILRASANLASIGLGKQLHSFIIRSGFISNVFAGSALVDAYANCGSIQDAIQTFNEMPDRTTVSWNAMIAAYARDGDADATFRSFKEMAHLNLQPDSVTFLSILSACSHCGLVEEGLRYFDAMTQTYNLDPGRKHYACMIDILGRGGRFSELERFIFQMPFEPDEVMLLSVLNSCKIYGKQELARKTADLLFKMELKDAGPYVMMSNIYAAAGKWDDVGKVKKSMRDRGVKKVPAYSWVEVKHKIHKFSSNDTKHPQNDEIQRKLKILAEQMEKEGYMPDTTCALQNVEEDIKVESLMYHSERLAIAYALITTPPGSPIVVMKNLRACVDCHSAIKMISKIVGRKITVRDSSRFHHFSDGRCSCGDYW</sequence>
<name>A0A2G5DSM8_AQUCA</name>
<organism evidence="4 5">
    <name type="scientific">Aquilegia coerulea</name>
    <name type="common">Rocky mountain columbine</name>
    <dbReference type="NCBI Taxonomy" id="218851"/>
    <lineage>
        <taxon>Eukaryota</taxon>
        <taxon>Viridiplantae</taxon>
        <taxon>Streptophyta</taxon>
        <taxon>Embryophyta</taxon>
        <taxon>Tracheophyta</taxon>
        <taxon>Spermatophyta</taxon>
        <taxon>Magnoliopsida</taxon>
        <taxon>Ranunculales</taxon>
        <taxon>Ranunculaceae</taxon>
        <taxon>Thalictroideae</taxon>
        <taxon>Aquilegia</taxon>
    </lineage>
</organism>
<dbReference type="OrthoDB" id="1882346at2759"/>
<dbReference type="FunFam" id="1.25.40.10:FF:001404">
    <property type="entry name" value="Putative pentatricopeptide repeat-containing protein"/>
    <property type="match status" value="1"/>
</dbReference>
<feature type="domain" description="DYW" evidence="3">
    <location>
        <begin position="725"/>
        <end position="817"/>
    </location>
</feature>
<dbReference type="InterPro" id="IPR002885">
    <property type="entry name" value="PPR_rpt"/>
</dbReference>
<evidence type="ECO:0000256" key="2">
    <source>
        <dbReference type="PROSITE-ProRule" id="PRU00708"/>
    </source>
</evidence>
<dbReference type="Pfam" id="PF14432">
    <property type="entry name" value="DYW_deaminase"/>
    <property type="match status" value="1"/>
</dbReference>
<dbReference type="InterPro" id="IPR011990">
    <property type="entry name" value="TPR-like_helical_dom_sf"/>
</dbReference>
<dbReference type="PROSITE" id="PS51375">
    <property type="entry name" value="PPR"/>
    <property type="match status" value="7"/>
</dbReference>
<feature type="repeat" description="PPR" evidence="2">
    <location>
        <begin position="409"/>
        <end position="443"/>
    </location>
</feature>
<proteinExistence type="predicted"/>
<dbReference type="PANTHER" id="PTHR47926">
    <property type="entry name" value="PENTATRICOPEPTIDE REPEAT-CONTAINING PROTEIN"/>
    <property type="match status" value="1"/>
</dbReference>
<evidence type="ECO:0000259" key="3">
    <source>
        <dbReference type="Pfam" id="PF14432"/>
    </source>
</evidence>
<dbReference type="NCBIfam" id="TIGR00756">
    <property type="entry name" value="PPR"/>
    <property type="match status" value="5"/>
</dbReference>
<reference evidence="4 5" key="1">
    <citation type="submission" date="2017-09" db="EMBL/GenBank/DDBJ databases">
        <title>WGS assembly of Aquilegia coerulea Goldsmith.</title>
        <authorList>
            <person name="Hodges S."/>
            <person name="Kramer E."/>
            <person name="Nordborg M."/>
            <person name="Tomkins J."/>
            <person name="Borevitz J."/>
            <person name="Derieg N."/>
            <person name="Yan J."/>
            <person name="Mihaltcheva S."/>
            <person name="Hayes R.D."/>
            <person name="Rokhsar D."/>
        </authorList>
    </citation>
    <scope>NUCLEOTIDE SEQUENCE [LARGE SCALE GENOMIC DNA]</scope>
    <source>
        <strain evidence="5">cv. Goldsmith</strain>
    </source>
</reference>
<dbReference type="InParanoid" id="A0A2G5DSM8"/>
<dbReference type="Proteomes" id="UP000230069">
    <property type="component" value="Unassembled WGS sequence"/>
</dbReference>
<dbReference type="FunFam" id="1.25.40.10:FF:000344">
    <property type="entry name" value="Pentatricopeptide repeat-containing protein"/>
    <property type="match status" value="1"/>
</dbReference>
<evidence type="ECO:0000313" key="5">
    <source>
        <dbReference type="Proteomes" id="UP000230069"/>
    </source>
</evidence>
<dbReference type="Pfam" id="PF01535">
    <property type="entry name" value="PPR"/>
    <property type="match status" value="5"/>
</dbReference>
<dbReference type="FunFam" id="1.25.40.10:FF:000196">
    <property type="entry name" value="Pentatricopeptide repeat-containing protein At4g14850"/>
    <property type="match status" value="1"/>
</dbReference>
<dbReference type="GO" id="GO:0009451">
    <property type="term" value="P:RNA modification"/>
    <property type="evidence" value="ECO:0007669"/>
    <property type="project" value="InterPro"/>
</dbReference>
<protein>
    <recommendedName>
        <fullName evidence="3">DYW domain-containing protein</fullName>
    </recommendedName>
</protein>
<dbReference type="Pfam" id="PF13041">
    <property type="entry name" value="PPR_2"/>
    <property type="match status" value="4"/>
</dbReference>
<gene>
    <name evidence="4" type="ORF">AQUCO_01500221v1</name>
</gene>
<feature type="repeat" description="PPR" evidence="2">
    <location>
        <begin position="545"/>
        <end position="575"/>
    </location>
</feature>
<dbReference type="AlphaFoldDB" id="A0A2G5DSM8"/>
<feature type="repeat" description="PPR" evidence="2">
    <location>
        <begin position="106"/>
        <end position="140"/>
    </location>
</feature>